<dbReference type="EMBL" id="SOGT01000014">
    <property type="protein sequence ID" value="TFD24486.1"/>
    <property type="molecule type" value="Genomic_DNA"/>
</dbReference>
<name>A0A4R8ZDY3_9MICO</name>
<gene>
    <name evidence="1" type="ORF">E3T27_12625</name>
</gene>
<sequence>MLEALETQDVLGDGLITADALRGAGMNAHAVGLLVRRGELRRLRRGWYALGTKWQACGLDGQYRLFTRATAGAAKRPLVLSHHSAAAMHGLPLIGAWPVTVHALVPDAHGGSSHRLVTTHCAVADPNATLIAGVAVTSLARTLVDIAAGCSFLTGVTMIDHVLHQESRRVVPGAGNPGVPAITKAVLFAELDAVRPRTGRQAAERAITFADELSANAGESLSRVRFEELKFQIPELQVRFDVAGRSYFVDYFWRGVRKIGEFDGHTKYTRAAVMNGKDVVGVVLAEKDRESVLRPFVTSFNRWGWNLALNAVEFYRFLCEKGVPRTR</sequence>
<protein>
    <recommendedName>
        <fullName evidence="3">Type IV toxin-antitoxin system AbiEi family antitoxin domain-containing protein</fullName>
    </recommendedName>
</protein>
<evidence type="ECO:0008006" key="3">
    <source>
        <dbReference type="Google" id="ProtNLM"/>
    </source>
</evidence>
<evidence type="ECO:0000313" key="1">
    <source>
        <dbReference type="EMBL" id="TFD24486.1"/>
    </source>
</evidence>
<reference evidence="1 2" key="1">
    <citation type="submission" date="2019-03" db="EMBL/GenBank/DDBJ databases">
        <title>Genomics of glacier-inhabiting Cryobacterium strains.</title>
        <authorList>
            <person name="Liu Q."/>
            <person name="Xin Y.-H."/>
        </authorList>
    </citation>
    <scope>NUCLEOTIDE SEQUENCE [LARGE SCALE GENOMIC DNA]</scope>
    <source>
        <strain evidence="1 2">TMT1-1</strain>
    </source>
</reference>
<comment type="caution">
    <text evidence="1">The sequence shown here is derived from an EMBL/GenBank/DDBJ whole genome shotgun (WGS) entry which is preliminary data.</text>
</comment>
<dbReference type="AlphaFoldDB" id="A0A4R8ZDY3"/>
<dbReference type="Proteomes" id="UP000298424">
    <property type="component" value="Unassembled WGS sequence"/>
</dbReference>
<keyword evidence="2" id="KW-1185">Reference proteome</keyword>
<dbReference type="OrthoDB" id="5517693at2"/>
<evidence type="ECO:0000313" key="2">
    <source>
        <dbReference type="Proteomes" id="UP000298424"/>
    </source>
</evidence>
<organism evidence="1 2">
    <name type="scientific">Cryobacterium lyxosi</name>
    <dbReference type="NCBI Taxonomy" id="1259228"/>
    <lineage>
        <taxon>Bacteria</taxon>
        <taxon>Bacillati</taxon>
        <taxon>Actinomycetota</taxon>
        <taxon>Actinomycetes</taxon>
        <taxon>Micrococcales</taxon>
        <taxon>Microbacteriaceae</taxon>
        <taxon>Cryobacterium</taxon>
    </lineage>
</organism>
<accession>A0A4R8ZDY3</accession>
<proteinExistence type="predicted"/>
<dbReference type="RefSeq" id="WP_134573166.1">
    <property type="nucleotide sequence ID" value="NZ_SOGT01000014.1"/>
</dbReference>